<evidence type="ECO:0000256" key="1">
    <source>
        <dbReference type="ARBA" id="ARBA00011881"/>
    </source>
</evidence>
<dbReference type="InterPro" id="IPR036396">
    <property type="entry name" value="Cyt_P450_sf"/>
</dbReference>
<dbReference type="InterPro" id="IPR010255">
    <property type="entry name" value="Haem_peroxidase_sf"/>
</dbReference>
<dbReference type="GO" id="GO:0004497">
    <property type="term" value="F:monooxygenase activity"/>
    <property type="evidence" value="ECO:0007669"/>
    <property type="project" value="InterPro"/>
</dbReference>
<feature type="region of interest" description="Disordered" evidence="7">
    <location>
        <begin position="1"/>
        <end position="46"/>
    </location>
</feature>
<reference evidence="8 9" key="1">
    <citation type="submission" date="2019-06" db="EMBL/GenBank/DDBJ databases">
        <title>A chromosomal-level reference genome of Carpinus fangiana (Coryloideae, Betulaceae).</title>
        <authorList>
            <person name="Yang X."/>
            <person name="Wang Z."/>
            <person name="Zhang L."/>
            <person name="Hao G."/>
            <person name="Liu J."/>
            <person name="Yang Y."/>
        </authorList>
    </citation>
    <scope>NUCLEOTIDE SEQUENCE [LARGE SCALE GENOMIC DNA]</scope>
    <source>
        <strain evidence="8">Cfa_2016G</strain>
        <tissue evidence="8">Leaf</tissue>
    </source>
</reference>
<dbReference type="InterPro" id="IPR001128">
    <property type="entry name" value="Cyt_P450"/>
</dbReference>
<protein>
    <submittedName>
        <fullName evidence="8">Uncharacterized protein</fullName>
    </submittedName>
</protein>
<dbReference type="OrthoDB" id="823504at2759"/>
<evidence type="ECO:0000256" key="5">
    <source>
        <dbReference type="ARBA" id="ARBA00023004"/>
    </source>
</evidence>
<evidence type="ECO:0000256" key="3">
    <source>
        <dbReference type="ARBA" id="ARBA00022964"/>
    </source>
</evidence>
<name>A0A5N6KT59_9ROSI</name>
<keyword evidence="9" id="KW-1185">Reference proteome</keyword>
<dbReference type="Gene3D" id="1.10.640.10">
    <property type="entry name" value="Haem peroxidase domain superfamily, animal type"/>
    <property type="match status" value="1"/>
</dbReference>
<evidence type="ECO:0000313" key="8">
    <source>
        <dbReference type="EMBL" id="KAB8343050.1"/>
    </source>
</evidence>
<dbReference type="GO" id="GO:0051213">
    <property type="term" value="F:dioxygenase activity"/>
    <property type="evidence" value="ECO:0007669"/>
    <property type="project" value="UniProtKB-KW"/>
</dbReference>
<dbReference type="InterPro" id="IPR050783">
    <property type="entry name" value="Oxylipin_biosynth_metab"/>
</dbReference>
<dbReference type="PROSITE" id="PS50292">
    <property type="entry name" value="PEROXIDASE_3"/>
    <property type="match status" value="1"/>
</dbReference>
<dbReference type="InterPro" id="IPR034812">
    <property type="entry name" value="Ppo-like_N"/>
</dbReference>
<evidence type="ECO:0000256" key="2">
    <source>
        <dbReference type="ARBA" id="ARBA00022723"/>
    </source>
</evidence>
<proteinExistence type="predicted"/>
<evidence type="ECO:0000256" key="6">
    <source>
        <dbReference type="PIRSR" id="PIRSR619791-2"/>
    </source>
</evidence>
<dbReference type="EMBL" id="VIBQ01000012">
    <property type="protein sequence ID" value="KAB8343050.1"/>
    <property type="molecule type" value="Genomic_DNA"/>
</dbReference>
<dbReference type="CDD" id="cd20612">
    <property type="entry name" value="CYP_LDS-like_C"/>
    <property type="match status" value="1"/>
</dbReference>
<dbReference type="AlphaFoldDB" id="A0A5N6KT59"/>
<organism evidence="8 9">
    <name type="scientific">Carpinus fangiana</name>
    <dbReference type="NCBI Taxonomy" id="176857"/>
    <lineage>
        <taxon>Eukaryota</taxon>
        <taxon>Viridiplantae</taxon>
        <taxon>Streptophyta</taxon>
        <taxon>Embryophyta</taxon>
        <taxon>Tracheophyta</taxon>
        <taxon>Spermatophyta</taxon>
        <taxon>Magnoliopsida</taxon>
        <taxon>eudicotyledons</taxon>
        <taxon>Gunneridae</taxon>
        <taxon>Pentapetalae</taxon>
        <taxon>rosids</taxon>
        <taxon>fabids</taxon>
        <taxon>Fagales</taxon>
        <taxon>Betulaceae</taxon>
        <taxon>Carpinus</taxon>
    </lineage>
</organism>
<feature type="binding site" description="axial binding residue" evidence="6">
    <location>
        <position position="437"/>
    </location>
    <ligand>
        <name>heme b</name>
        <dbReference type="ChEBI" id="CHEBI:60344"/>
    </ligand>
    <ligandPart>
        <name>Fe</name>
        <dbReference type="ChEBI" id="CHEBI:18248"/>
    </ligandPart>
</feature>
<evidence type="ECO:0000256" key="4">
    <source>
        <dbReference type="ARBA" id="ARBA00023002"/>
    </source>
</evidence>
<evidence type="ECO:0000256" key="7">
    <source>
        <dbReference type="SAM" id="MobiDB-lite"/>
    </source>
</evidence>
<keyword evidence="4" id="KW-0560">Oxidoreductase</keyword>
<dbReference type="GO" id="GO:0005506">
    <property type="term" value="F:iron ion binding"/>
    <property type="evidence" value="ECO:0007669"/>
    <property type="project" value="InterPro"/>
</dbReference>
<dbReference type="GO" id="GO:0016705">
    <property type="term" value="F:oxidoreductase activity, acting on paired donors, with incorporation or reduction of molecular oxygen"/>
    <property type="evidence" value="ECO:0007669"/>
    <property type="project" value="InterPro"/>
</dbReference>
<comment type="subunit">
    <text evidence="1">Homotetramer.</text>
</comment>
<sequence length="1157" mass="130308">MFDKIRSSVRRRSRFGSKDMSNGVNGHTNGVNGVSSSAPATNGAVVNGSTSNSSAYPILEDAGHSPAEVAKAIASLKDVAEHSMRALPTDTASGEYLEEEVHHSRLADLKTIGFKDLKTLRDKMIAGEDPIDDKTMLMERVIQLVADLPDKSPLRDELSGTFVDQLYNSLQHPPLSYLGDDFKYRRADGSGNNIQYPHIGAANMPYARTAQPESVQPGALPDPGLIFDSLFARETFRPHPNKNSSIIFYWASLVIHDLFQTDHQDFSKSQTSSYLDLSPLYGDTQEDQNQIRTFKDGLLKPDCFAEHRLLTFPPGCGVLLIMFNRFHNYVAKQLAEINQEGRFTKPRDGLPEEAAKKAWTKYDNDLFQTARLVTGGLYMNITLVDYVRVIVNLNRSNTTWTLDPRVKMADTAFNDKHSPRGEGNQVSAEFSLVYRWHSAISEKDDLWTQNLFKKMFGKPAEDISMPEMLMGLHKWEVEMPKDPHERNFHDLKREADGKFSDDDLVNIISDSIEDCAGAFGANHVPKCMKAIEILGQKQARAWDMCSLNEFRKFFGLKTHRTFEDINPDPKVATELKNLYEHPDRVELYAGLIAEKSKDPMPKSEGGPVGVGISPTYTISRAILSDAVALVRGDRFYTIDYHPKNLTNWGFTEVSYNMAIEQGCCFYKLFLRAFPQHFKPNSIYAHHPMTIPSENRKIMKDLGRETHYSYDRPTRIQDRVVIQNYHGVRQVVEDKVKYNTMVADAFEYIMGKPGRDFMLSGDTDFHAQQKKVMAKALYHDQWRKDIKNFYEYITARLFKEKSVKIAGINQVDLTRDVGNLAHIHFAAGVFALPLKTAENPHGIYSEHELYMVMSTIFAFLFFDVDPAKSFPLALITNKITKQLGALVTANVKWQSKTGFLNGIREKLHDDHNTPLGQYGQHMIARLLDTGMALEELVWSQIIPTAGAMVANQAQVFTQVVDYYLAGAGQKHWPEIRNLAHQDTDAADDKILKYVMEGMRLNGTFGGYRRATTDDIVNDEGFSGPQKQIRKGDKVFVSFVKASRDPGVFPNPDEVDLTRDMDSYLNYGNGPHTCLGKDASQIALAAMLKVTAKMPGLRVAPGPQGQLKKVDRGDGFYAYMTEDWGRFSPFPTTWKMHWDGDIAVPAFKASAPPQTNGKH</sequence>
<dbReference type="PANTHER" id="PTHR11903:SF13">
    <property type="entry name" value="LINOLEATE 10R-LIPOXYGENASE"/>
    <property type="match status" value="1"/>
</dbReference>
<keyword evidence="6" id="KW-0349">Heme</keyword>
<dbReference type="GO" id="GO:0004601">
    <property type="term" value="F:peroxidase activity"/>
    <property type="evidence" value="ECO:0007669"/>
    <property type="project" value="InterPro"/>
</dbReference>
<comment type="caution">
    <text evidence="8">The sequence shown here is derived from an EMBL/GenBank/DDBJ whole genome shotgun (WGS) entry which is preliminary data.</text>
</comment>
<dbReference type="InterPro" id="IPR037120">
    <property type="entry name" value="Haem_peroxidase_sf_animal"/>
</dbReference>
<gene>
    <name evidence="8" type="ORF">FH972_022644</name>
</gene>
<dbReference type="Gene3D" id="1.10.630.10">
    <property type="entry name" value="Cytochrome P450"/>
    <property type="match status" value="1"/>
</dbReference>
<keyword evidence="2 6" id="KW-0479">Metal-binding</keyword>
<dbReference type="GO" id="GO:0006631">
    <property type="term" value="P:fatty acid metabolic process"/>
    <property type="evidence" value="ECO:0007669"/>
    <property type="project" value="UniProtKB-ARBA"/>
</dbReference>
<dbReference type="PRINTS" id="PR00457">
    <property type="entry name" value="ANPEROXIDASE"/>
</dbReference>
<keyword evidence="5 6" id="KW-0408">Iron</keyword>
<dbReference type="Pfam" id="PF00067">
    <property type="entry name" value="p450"/>
    <property type="match status" value="1"/>
</dbReference>
<feature type="compositionally biased region" description="Low complexity" evidence="7">
    <location>
        <begin position="21"/>
        <end position="37"/>
    </location>
</feature>
<dbReference type="CDD" id="cd09817">
    <property type="entry name" value="linoleate_diol_synthase_like"/>
    <property type="match status" value="1"/>
</dbReference>
<dbReference type="SUPFAM" id="SSF48264">
    <property type="entry name" value="Cytochrome P450"/>
    <property type="match status" value="1"/>
</dbReference>
<dbReference type="PANTHER" id="PTHR11903">
    <property type="entry name" value="PROSTAGLANDIN G/H SYNTHASE"/>
    <property type="match status" value="1"/>
</dbReference>
<evidence type="ECO:0000313" key="9">
    <source>
        <dbReference type="Proteomes" id="UP000327013"/>
    </source>
</evidence>
<dbReference type="SUPFAM" id="SSF48113">
    <property type="entry name" value="Heme-dependent peroxidases"/>
    <property type="match status" value="1"/>
</dbReference>
<dbReference type="Pfam" id="PF03098">
    <property type="entry name" value="An_peroxidase"/>
    <property type="match status" value="2"/>
</dbReference>
<dbReference type="InterPro" id="IPR019791">
    <property type="entry name" value="Haem_peroxidase_animal"/>
</dbReference>
<dbReference type="GO" id="GO:0006979">
    <property type="term" value="P:response to oxidative stress"/>
    <property type="evidence" value="ECO:0007669"/>
    <property type="project" value="InterPro"/>
</dbReference>
<keyword evidence="3" id="KW-0223">Dioxygenase</keyword>
<accession>A0A5N6KT59</accession>
<dbReference type="Proteomes" id="UP000327013">
    <property type="component" value="Unassembled WGS sequence"/>
</dbReference>
<dbReference type="GO" id="GO:0020037">
    <property type="term" value="F:heme binding"/>
    <property type="evidence" value="ECO:0007669"/>
    <property type="project" value="InterPro"/>
</dbReference>